<dbReference type="UniPathway" id="UPA00058">
    <property type="reaction ID" value="UER00102"/>
</dbReference>
<evidence type="ECO:0000256" key="9">
    <source>
        <dbReference type="PIRSR" id="PIRSR610122-1"/>
    </source>
</evidence>
<evidence type="ECO:0000256" key="6">
    <source>
        <dbReference type="ARBA" id="ARBA00023011"/>
    </source>
</evidence>
<evidence type="ECO:0000259" key="12">
    <source>
        <dbReference type="Pfam" id="PF01154"/>
    </source>
</evidence>
<feature type="binding site" evidence="10">
    <location>
        <position position="235"/>
    </location>
    <ligand>
        <name>CoA</name>
        <dbReference type="ChEBI" id="CHEBI:57287"/>
    </ligand>
</feature>
<comment type="function">
    <text evidence="11">Catalyzes the condensation of acetyl-CoA with acetoacetyl-CoA to form HMG-CoA.</text>
</comment>
<feature type="domain" description="Hydroxymethylglutaryl-coenzyme A synthase N-terminal" evidence="12">
    <location>
        <begin position="27"/>
        <end position="198"/>
    </location>
</feature>
<feature type="binding site" evidence="10">
    <location>
        <position position="278"/>
    </location>
    <ligand>
        <name>CoA</name>
        <dbReference type="ChEBI" id="CHEBI:57287"/>
    </ligand>
</feature>
<dbReference type="InterPro" id="IPR010122">
    <property type="entry name" value="HMG_CoA_synthase_euk"/>
</dbReference>
<dbReference type="Proteomes" id="UP000095284">
    <property type="component" value="Unplaced"/>
</dbReference>
<dbReference type="CDD" id="cd00827">
    <property type="entry name" value="init_cond_enzymes"/>
    <property type="match status" value="1"/>
</dbReference>
<evidence type="ECO:0000313" key="14">
    <source>
        <dbReference type="Proteomes" id="UP000095284"/>
    </source>
</evidence>
<evidence type="ECO:0000256" key="1">
    <source>
        <dbReference type="ARBA" id="ARBA00005218"/>
    </source>
</evidence>
<keyword evidence="11" id="KW-0444">Lipid biosynthesis</keyword>
<evidence type="ECO:0000256" key="5">
    <source>
        <dbReference type="ARBA" id="ARBA00022955"/>
    </source>
</evidence>
<dbReference type="SUPFAM" id="SSF53901">
    <property type="entry name" value="Thiolase-like"/>
    <property type="match status" value="2"/>
</dbReference>
<keyword evidence="6 11" id="KW-0756">Sterol biosynthesis</keyword>
<sequence>MKSEVLKDLSSKMFQRWPQHTMSSAAPKNVGIQALEFYFPRRYIEQTAFEKFNGESEGKYTIGLGLKQMGYCDNNEDINSICLTATAKLLERYNVDPLNVGYLVVGTETTIDKSKSVKTSLMELFSANPNIEGVDIKNGCYGGTQALFHAVDWVYSNWETDGRLAIVVSADIAAYAPGPARCTGGAGAMAFLVGPNAPLALERGLRTFHMSNVYDFYKPCKGINSEFPLVDGNLSMVAYLSSVDESYKRYKERHETLHGTTPKAQDFAAIIMHCPFYKLVQKGLARIYYQDAIGGLETGEPATALLKARGELSTNQTYFDKNFLSTAAKSSKELLNSKVAPNITFNQRIGNMYTPSMYAQLVAFLARTAPAESLNGQRILAFSYGSGSAAAMYSIKLNVNHDNGKEMYRRIYECATEAVKRLEDRILTTPEEYTEAMSRRQALAEAEKGTTPVKPDQLFPGTFYLTEVDDLHRRFYNRTE</sequence>
<evidence type="ECO:0000256" key="3">
    <source>
        <dbReference type="ARBA" id="ARBA00012978"/>
    </source>
</evidence>
<evidence type="ECO:0000256" key="11">
    <source>
        <dbReference type="RuleBase" id="RU364071"/>
    </source>
</evidence>
<keyword evidence="5 11" id="KW-0752">Steroid biosynthesis</keyword>
<dbReference type="PANTHER" id="PTHR43323">
    <property type="entry name" value="3-HYDROXY-3-METHYLGLUTARYL COENZYME A SYNTHASE"/>
    <property type="match status" value="1"/>
</dbReference>
<dbReference type="FunFam" id="3.40.47.10:FF:000008">
    <property type="entry name" value="3-hydroxy-3-methylglutaryl coenzyme A synthase"/>
    <property type="match status" value="1"/>
</dbReference>
<evidence type="ECO:0000256" key="7">
    <source>
        <dbReference type="ARBA" id="ARBA00049887"/>
    </source>
</evidence>
<dbReference type="GO" id="GO:0004421">
    <property type="term" value="F:hydroxymethylglutaryl-CoA synthase activity"/>
    <property type="evidence" value="ECO:0007669"/>
    <property type="project" value="UniProtKB-EC"/>
</dbReference>
<keyword evidence="11" id="KW-0753">Steroid metabolism</keyword>
<name>A0A1I7S0I1_BURXY</name>
<dbReference type="EC" id="2.3.3.10" evidence="3 11"/>
<dbReference type="WBParaSite" id="BXY_0650500.1">
    <property type="protein sequence ID" value="BXY_0650500.1"/>
    <property type="gene ID" value="BXY_0650500"/>
</dbReference>
<evidence type="ECO:0000313" key="15">
    <source>
        <dbReference type="WBParaSite" id="BXY_0650500.1"/>
    </source>
</evidence>
<evidence type="ECO:0000256" key="10">
    <source>
        <dbReference type="PIRSR" id="PIRSR610122-2"/>
    </source>
</evidence>
<keyword evidence="11" id="KW-1207">Sterol metabolism</keyword>
<reference evidence="15" key="1">
    <citation type="submission" date="2016-11" db="UniProtKB">
        <authorList>
            <consortium name="WormBaseParasite"/>
        </authorList>
    </citation>
    <scope>IDENTIFICATION</scope>
</reference>
<dbReference type="eggNOG" id="KOG1393">
    <property type="taxonomic scope" value="Eukaryota"/>
</dbReference>
<dbReference type="Gene3D" id="3.40.47.10">
    <property type="match status" value="1"/>
</dbReference>
<evidence type="ECO:0000259" key="13">
    <source>
        <dbReference type="Pfam" id="PF08540"/>
    </source>
</evidence>
<comment type="catalytic activity">
    <reaction evidence="7">
        <text>acetoacetyl-CoA + acetyl-CoA + H2O = (3S)-3-hydroxy-3-methylglutaryl-CoA + CoA + H(+)</text>
        <dbReference type="Rhea" id="RHEA:10188"/>
        <dbReference type="ChEBI" id="CHEBI:15377"/>
        <dbReference type="ChEBI" id="CHEBI:15378"/>
        <dbReference type="ChEBI" id="CHEBI:43074"/>
        <dbReference type="ChEBI" id="CHEBI:57286"/>
        <dbReference type="ChEBI" id="CHEBI:57287"/>
        <dbReference type="ChEBI" id="CHEBI:57288"/>
        <dbReference type="EC" id="2.3.3.10"/>
    </reaction>
    <physiologicalReaction direction="left-to-right" evidence="7">
        <dbReference type="Rhea" id="RHEA:10189"/>
    </physiologicalReaction>
</comment>
<accession>A0A1I7S0I1</accession>
<feature type="binding site" evidence="10">
    <location>
        <position position="282"/>
    </location>
    <ligand>
        <name>CoA</name>
        <dbReference type="ChEBI" id="CHEBI:57287"/>
    </ligand>
</feature>
<dbReference type="InterPro" id="IPR016039">
    <property type="entry name" value="Thiolase-like"/>
</dbReference>
<dbReference type="Pfam" id="PF08540">
    <property type="entry name" value="HMG_CoA_synt_C"/>
    <property type="match status" value="1"/>
</dbReference>
<feature type="active site" description="Proton donor/acceptor" evidence="9">
    <location>
        <position position="273"/>
    </location>
</feature>
<comment type="pathway">
    <text evidence="1 11">Metabolic intermediate biosynthesis; (R)-mevalonate biosynthesis; (R)-mevalonate from acetyl-CoA: step 2/3.</text>
</comment>
<dbReference type="AlphaFoldDB" id="A0A1I7S0I1"/>
<dbReference type="GO" id="GO:0010142">
    <property type="term" value="P:farnesyl diphosphate biosynthetic process, mevalonate pathway"/>
    <property type="evidence" value="ECO:0007669"/>
    <property type="project" value="InterPro"/>
</dbReference>
<evidence type="ECO:0000256" key="2">
    <source>
        <dbReference type="ARBA" id="ARBA00007061"/>
    </source>
</evidence>
<proteinExistence type="inferred from homology"/>
<dbReference type="InterPro" id="IPR013746">
    <property type="entry name" value="HMG_CoA_synt_C_dom"/>
</dbReference>
<comment type="similarity">
    <text evidence="2 11">Belongs to the thiolase-like superfamily. HMG-CoA synthase family.</text>
</comment>
<dbReference type="PANTHER" id="PTHR43323:SF2">
    <property type="entry name" value="HYDROXYMETHYLGLUTARYL-COA SYNTHASE"/>
    <property type="match status" value="1"/>
</dbReference>
<keyword evidence="4 11" id="KW-0808">Transferase</keyword>
<dbReference type="GO" id="GO:0016126">
    <property type="term" value="P:sterol biosynthetic process"/>
    <property type="evidence" value="ECO:0007669"/>
    <property type="project" value="UniProtKB-KW"/>
</dbReference>
<evidence type="ECO:0000256" key="8">
    <source>
        <dbReference type="ARBA" id="ARBA00056639"/>
    </source>
</evidence>
<feature type="domain" description="Hydroxymethylglutaryl-coenzyme A synthase C-terminal" evidence="13">
    <location>
        <begin position="200"/>
        <end position="478"/>
    </location>
</feature>
<dbReference type="NCBIfam" id="TIGR01833">
    <property type="entry name" value="HMG-CoA-S_euk"/>
    <property type="match status" value="1"/>
</dbReference>
<feature type="active site" description="Proton donor/acceptor" evidence="9">
    <location>
        <position position="108"/>
    </location>
</feature>
<dbReference type="Pfam" id="PF01154">
    <property type="entry name" value="HMG_CoA_synt_N"/>
    <property type="match status" value="1"/>
</dbReference>
<comment type="function">
    <text evidence="8">This enzyme condenses acetyl-CoA with acetoacetyl-CoA to form HMG-CoA, which is the substrate for HMG-CoA reductase.</text>
</comment>
<dbReference type="GO" id="GO:0006084">
    <property type="term" value="P:acetyl-CoA metabolic process"/>
    <property type="evidence" value="ECO:0007669"/>
    <property type="project" value="InterPro"/>
</dbReference>
<keyword evidence="11" id="KW-0443">Lipid metabolism</keyword>
<dbReference type="InterPro" id="IPR013528">
    <property type="entry name" value="HMG_CoA_synth_N"/>
</dbReference>
<feature type="active site" description="Acyl-thioester intermediate" evidence="9">
    <location>
        <position position="140"/>
    </location>
</feature>
<protein>
    <recommendedName>
        <fullName evidence="3 11">Hydroxymethylglutaryl-CoA synthase</fullName>
        <shortName evidence="11">HMG-CoA synthase</shortName>
        <ecNumber evidence="3 11">2.3.3.10</ecNumber>
    </recommendedName>
    <alternativeName>
        <fullName evidence="11">3-hydroxy-3-methylglutaryl coenzyme A synthase</fullName>
    </alternativeName>
</protein>
<organism evidence="14 15">
    <name type="scientific">Bursaphelenchus xylophilus</name>
    <name type="common">Pinewood nematode worm</name>
    <name type="synonym">Aphelenchoides xylophilus</name>
    <dbReference type="NCBI Taxonomy" id="6326"/>
    <lineage>
        <taxon>Eukaryota</taxon>
        <taxon>Metazoa</taxon>
        <taxon>Ecdysozoa</taxon>
        <taxon>Nematoda</taxon>
        <taxon>Chromadorea</taxon>
        <taxon>Rhabditida</taxon>
        <taxon>Tylenchina</taxon>
        <taxon>Tylenchomorpha</taxon>
        <taxon>Aphelenchoidea</taxon>
        <taxon>Aphelenchoididae</taxon>
        <taxon>Bursaphelenchus</taxon>
    </lineage>
</organism>
<evidence type="ECO:0000256" key="4">
    <source>
        <dbReference type="ARBA" id="ARBA00022679"/>
    </source>
</evidence>